<evidence type="ECO:0000313" key="2">
    <source>
        <dbReference type="EMBL" id="KAH1089930.1"/>
    </source>
</evidence>
<dbReference type="AlphaFoldDB" id="A0A9D3VNT2"/>
<sequence length="234" mass="27309">MQKSTGTSIHALRDYGFLRAIWQVIVLNSIRNKFFSANLKNWLVWNLTNEGRVVDNEEWSSEIYRVQRVVGAYWAAPERGWIKFNTDGVISVSNGTTSIGRIFWDHCAKWISSFTMQTREETMFKIEVKAILEGLKIAWDSDFKQLKVECDKALVVETILAGDATNSRMSELRLIYQLLERDWRVCFRYILRDLNKIVNHIAKLPSLYYNEIHFVGIFVVFTSRDGKMTKPVVR</sequence>
<proteinExistence type="predicted"/>
<comment type="caution">
    <text evidence="2">The sequence shown here is derived from an EMBL/GenBank/DDBJ whole genome shotgun (WGS) entry which is preliminary data.</text>
</comment>
<dbReference type="InterPro" id="IPR002156">
    <property type="entry name" value="RNaseH_domain"/>
</dbReference>
<dbReference type="SUPFAM" id="SSF53098">
    <property type="entry name" value="Ribonuclease H-like"/>
    <property type="match status" value="1"/>
</dbReference>
<dbReference type="PANTHER" id="PTHR47723">
    <property type="entry name" value="OS05G0353850 PROTEIN"/>
    <property type="match status" value="1"/>
</dbReference>
<reference evidence="2 3" key="1">
    <citation type="journal article" date="2021" name="Plant Biotechnol. J.">
        <title>Multi-omics assisted identification of the key and species-specific regulatory components of drought-tolerant mechanisms in Gossypium stocksii.</title>
        <authorList>
            <person name="Yu D."/>
            <person name="Ke L."/>
            <person name="Zhang D."/>
            <person name="Wu Y."/>
            <person name="Sun Y."/>
            <person name="Mei J."/>
            <person name="Sun J."/>
            <person name="Sun Y."/>
        </authorList>
    </citation>
    <scope>NUCLEOTIDE SEQUENCE [LARGE SCALE GENOMIC DNA]</scope>
    <source>
        <strain evidence="3">cv. E1</strain>
        <tissue evidence="2">Leaf</tissue>
    </source>
</reference>
<dbReference type="PANTHER" id="PTHR47723:SF24">
    <property type="entry name" value="RNASE H TYPE-1 DOMAIN-CONTAINING PROTEIN"/>
    <property type="match status" value="1"/>
</dbReference>
<name>A0A9D3VNT2_9ROSI</name>
<feature type="domain" description="RNase H type-1" evidence="1">
    <location>
        <begin position="85"/>
        <end position="203"/>
    </location>
</feature>
<dbReference type="GO" id="GO:0003676">
    <property type="term" value="F:nucleic acid binding"/>
    <property type="evidence" value="ECO:0007669"/>
    <property type="project" value="InterPro"/>
</dbReference>
<keyword evidence="3" id="KW-1185">Reference proteome</keyword>
<dbReference type="InterPro" id="IPR036397">
    <property type="entry name" value="RNaseH_sf"/>
</dbReference>
<protein>
    <recommendedName>
        <fullName evidence="1">RNase H type-1 domain-containing protein</fullName>
    </recommendedName>
</protein>
<dbReference type="CDD" id="cd06222">
    <property type="entry name" value="RNase_H_like"/>
    <property type="match status" value="1"/>
</dbReference>
<gene>
    <name evidence="2" type="ORF">J1N35_017187</name>
</gene>
<accession>A0A9D3VNT2</accession>
<dbReference type="Gene3D" id="3.30.420.10">
    <property type="entry name" value="Ribonuclease H-like superfamily/Ribonuclease H"/>
    <property type="match status" value="1"/>
</dbReference>
<dbReference type="Pfam" id="PF13456">
    <property type="entry name" value="RVT_3"/>
    <property type="match status" value="1"/>
</dbReference>
<organism evidence="2 3">
    <name type="scientific">Gossypium stocksii</name>
    <dbReference type="NCBI Taxonomy" id="47602"/>
    <lineage>
        <taxon>Eukaryota</taxon>
        <taxon>Viridiplantae</taxon>
        <taxon>Streptophyta</taxon>
        <taxon>Embryophyta</taxon>
        <taxon>Tracheophyta</taxon>
        <taxon>Spermatophyta</taxon>
        <taxon>Magnoliopsida</taxon>
        <taxon>eudicotyledons</taxon>
        <taxon>Gunneridae</taxon>
        <taxon>Pentapetalae</taxon>
        <taxon>rosids</taxon>
        <taxon>malvids</taxon>
        <taxon>Malvales</taxon>
        <taxon>Malvaceae</taxon>
        <taxon>Malvoideae</taxon>
        <taxon>Gossypium</taxon>
    </lineage>
</organism>
<dbReference type="InterPro" id="IPR053151">
    <property type="entry name" value="RNase_H-like"/>
</dbReference>
<dbReference type="GO" id="GO:0004523">
    <property type="term" value="F:RNA-DNA hybrid ribonuclease activity"/>
    <property type="evidence" value="ECO:0007669"/>
    <property type="project" value="InterPro"/>
</dbReference>
<dbReference type="EMBL" id="JAIQCV010000006">
    <property type="protein sequence ID" value="KAH1089930.1"/>
    <property type="molecule type" value="Genomic_DNA"/>
</dbReference>
<evidence type="ECO:0000313" key="3">
    <source>
        <dbReference type="Proteomes" id="UP000828251"/>
    </source>
</evidence>
<dbReference type="InterPro" id="IPR044730">
    <property type="entry name" value="RNase_H-like_dom_plant"/>
</dbReference>
<dbReference type="InterPro" id="IPR012337">
    <property type="entry name" value="RNaseH-like_sf"/>
</dbReference>
<evidence type="ECO:0000259" key="1">
    <source>
        <dbReference type="Pfam" id="PF13456"/>
    </source>
</evidence>
<dbReference type="Proteomes" id="UP000828251">
    <property type="component" value="Unassembled WGS sequence"/>
</dbReference>
<dbReference type="OrthoDB" id="1000834at2759"/>